<evidence type="ECO:0000313" key="8">
    <source>
        <dbReference type="Proteomes" id="UP000184363"/>
    </source>
</evidence>
<feature type="domain" description="D-isomer specific 2-hydroxyacid dehydrogenase catalytic" evidence="5">
    <location>
        <begin position="61"/>
        <end position="337"/>
    </location>
</feature>
<proteinExistence type="inferred from homology"/>
<dbReference type="RefSeq" id="WP_073455502.1">
    <property type="nucleotide sequence ID" value="NZ_CALGVN010000036.1"/>
</dbReference>
<dbReference type="GO" id="GO:0051287">
    <property type="term" value="F:NAD binding"/>
    <property type="evidence" value="ECO:0007669"/>
    <property type="project" value="InterPro"/>
</dbReference>
<gene>
    <name evidence="7" type="ORF">SAMN05443637_102397</name>
</gene>
<dbReference type="PROSITE" id="PS00671">
    <property type="entry name" value="D_2_HYDROXYACID_DH_3"/>
    <property type="match status" value="1"/>
</dbReference>
<evidence type="ECO:0000313" key="7">
    <source>
        <dbReference type="EMBL" id="SHK10096.1"/>
    </source>
</evidence>
<accession>A0A1M6PQ79</accession>
<dbReference type="AlphaFoldDB" id="A0A1M6PQ79"/>
<feature type="domain" description="D-isomer specific 2-hydroxyacid dehydrogenase NAD-binding" evidence="6">
    <location>
        <begin position="125"/>
        <end position="309"/>
    </location>
</feature>
<dbReference type="PANTHER" id="PTHR42789:SF1">
    <property type="entry name" value="D-ISOMER SPECIFIC 2-HYDROXYACID DEHYDROGENASE FAMILY PROTEIN (AFU_ORTHOLOGUE AFUA_6G10090)"/>
    <property type="match status" value="1"/>
</dbReference>
<evidence type="ECO:0000256" key="3">
    <source>
        <dbReference type="ARBA" id="ARBA00023027"/>
    </source>
</evidence>
<dbReference type="InterPro" id="IPR036291">
    <property type="entry name" value="NAD(P)-bd_dom_sf"/>
</dbReference>
<comment type="similarity">
    <text evidence="1 4">Belongs to the D-isomer specific 2-hydroxyacid dehydrogenase family.</text>
</comment>
<dbReference type="Gene3D" id="3.40.50.720">
    <property type="entry name" value="NAD(P)-binding Rossmann-like Domain"/>
    <property type="match status" value="2"/>
</dbReference>
<evidence type="ECO:0000259" key="6">
    <source>
        <dbReference type="Pfam" id="PF02826"/>
    </source>
</evidence>
<evidence type="ECO:0000256" key="1">
    <source>
        <dbReference type="ARBA" id="ARBA00005854"/>
    </source>
</evidence>
<keyword evidence="8" id="KW-1185">Reference proteome</keyword>
<dbReference type="STRING" id="1848.SAMN05443637_102397"/>
<dbReference type="GO" id="GO:0016616">
    <property type="term" value="F:oxidoreductase activity, acting on the CH-OH group of donors, NAD or NADP as acceptor"/>
    <property type="evidence" value="ECO:0007669"/>
    <property type="project" value="InterPro"/>
</dbReference>
<dbReference type="InterPro" id="IPR050857">
    <property type="entry name" value="D-2-hydroxyacid_DH"/>
</dbReference>
<protein>
    <submittedName>
        <fullName evidence="7">Lactate dehydrogenase</fullName>
    </submittedName>
</protein>
<organism evidence="7 8">
    <name type="scientific">Pseudonocardia thermophila</name>
    <dbReference type="NCBI Taxonomy" id="1848"/>
    <lineage>
        <taxon>Bacteria</taxon>
        <taxon>Bacillati</taxon>
        <taxon>Actinomycetota</taxon>
        <taxon>Actinomycetes</taxon>
        <taxon>Pseudonocardiales</taxon>
        <taxon>Pseudonocardiaceae</taxon>
        <taxon>Pseudonocardia</taxon>
    </lineage>
</organism>
<dbReference type="SUPFAM" id="SSF51735">
    <property type="entry name" value="NAD(P)-binding Rossmann-fold domains"/>
    <property type="match status" value="1"/>
</dbReference>
<reference evidence="7 8" key="1">
    <citation type="submission" date="2016-11" db="EMBL/GenBank/DDBJ databases">
        <authorList>
            <person name="Jaros S."/>
            <person name="Januszkiewicz K."/>
            <person name="Wedrychowicz H."/>
        </authorList>
    </citation>
    <scope>NUCLEOTIDE SEQUENCE [LARGE SCALE GENOMIC DNA]</scope>
    <source>
        <strain evidence="7 8">DSM 43832</strain>
    </source>
</reference>
<dbReference type="Pfam" id="PF00389">
    <property type="entry name" value="2-Hacid_dh"/>
    <property type="match status" value="1"/>
</dbReference>
<dbReference type="SUPFAM" id="SSF52283">
    <property type="entry name" value="Formate/glycerate dehydrogenase catalytic domain-like"/>
    <property type="match status" value="1"/>
</dbReference>
<dbReference type="Pfam" id="PF02826">
    <property type="entry name" value="2-Hacid_dh_C"/>
    <property type="match status" value="1"/>
</dbReference>
<dbReference type="EMBL" id="FRAP01000002">
    <property type="protein sequence ID" value="SHK10096.1"/>
    <property type="molecule type" value="Genomic_DNA"/>
</dbReference>
<dbReference type="OrthoDB" id="117809at2"/>
<dbReference type="Proteomes" id="UP000184363">
    <property type="component" value="Unassembled WGS sequence"/>
</dbReference>
<name>A0A1M6PQ79_PSETH</name>
<evidence type="ECO:0000259" key="5">
    <source>
        <dbReference type="Pfam" id="PF00389"/>
    </source>
</evidence>
<keyword evidence="3" id="KW-0520">NAD</keyword>
<dbReference type="PANTHER" id="PTHR42789">
    <property type="entry name" value="D-ISOMER SPECIFIC 2-HYDROXYACID DEHYDROGENASE FAMILY PROTEIN (AFU_ORTHOLOGUE AFUA_6G10090)"/>
    <property type="match status" value="1"/>
</dbReference>
<sequence>MSASVAVLDEDHVLRMVADVLAARTAADWSRVGEFFAPDVADPAALEELREGITLAGPGEPATALLLRRGRVDRAELAARPGLRLVQRLGGRPDGIDLAAAKEAGVAVSCLPRPSLARTAEHAVLLMLALTKRLIAADRAVRCGTAITAGAGGVAYNWAGITGLGGLHGRTLGIVGLGEVGHLVAVRARAFEMRIRYSGPRLDPDAEVALGVEHRSLPDLLAESDVVTLHVRGTVGAPVLGRAEIAAMRPGALLINTGRGSLVDEDALYDALVSGRLGGAGLDVHAHEPRSAGDRFCRLDNVVLTPHIAGGSRLEVLEEVRKVFENVRSAAAGAAPPHGRVEP</sequence>
<dbReference type="InterPro" id="IPR006140">
    <property type="entry name" value="D-isomer_DH_NAD-bd"/>
</dbReference>
<dbReference type="InterPro" id="IPR029753">
    <property type="entry name" value="D-isomer_DH_CS"/>
</dbReference>
<keyword evidence="2 4" id="KW-0560">Oxidoreductase</keyword>
<dbReference type="InterPro" id="IPR006139">
    <property type="entry name" value="D-isomer_2_OHA_DH_cat_dom"/>
</dbReference>
<evidence type="ECO:0000256" key="2">
    <source>
        <dbReference type="ARBA" id="ARBA00023002"/>
    </source>
</evidence>
<evidence type="ECO:0000256" key="4">
    <source>
        <dbReference type="RuleBase" id="RU003719"/>
    </source>
</evidence>